<evidence type="ECO:0000313" key="2">
    <source>
        <dbReference type="Proteomes" id="UP000187429"/>
    </source>
</evidence>
<dbReference type="Proteomes" id="UP000187429">
    <property type="component" value="Unassembled WGS sequence"/>
</dbReference>
<protein>
    <submittedName>
        <fullName evidence="1">Uncharacterized protein</fullName>
    </submittedName>
</protein>
<accession>A0A1R1YBM5</accession>
<gene>
    <name evidence="1" type="ORF">AYI69_g4674</name>
</gene>
<dbReference type="EMBL" id="LSSM01001853">
    <property type="protein sequence ID" value="OMJ24327.1"/>
    <property type="molecule type" value="Genomic_DNA"/>
</dbReference>
<organism evidence="1 2">
    <name type="scientific">Smittium culicis</name>
    <dbReference type="NCBI Taxonomy" id="133412"/>
    <lineage>
        <taxon>Eukaryota</taxon>
        <taxon>Fungi</taxon>
        <taxon>Fungi incertae sedis</taxon>
        <taxon>Zoopagomycota</taxon>
        <taxon>Kickxellomycotina</taxon>
        <taxon>Harpellomycetes</taxon>
        <taxon>Harpellales</taxon>
        <taxon>Legeriomycetaceae</taxon>
        <taxon>Smittium</taxon>
    </lineage>
</organism>
<name>A0A1R1YBM5_9FUNG</name>
<keyword evidence="2" id="KW-1185">Reference proteome</keyword>
<dbReference type="AlphaFoldDB" id="A0A1R1YBM5"/>
<feature type="non-terminal residue" evidence="1">
    <location>
        <position position="94"/>
    </location>
</feature>
<comment type="caution">
    <text evidence="1">The sequence shown here is derived from an EMBL/GenBank/DDBJ whole genome shotgun (WGS) entry which is preliminary data.</text>
</comment>
<proteinExistence type="predicted"/>
<sequence length="94" mass="10504">MALRGPECAHAHFSNVLKAQLQVRIHCLKVKPVAFPPNFSVHPPPDDNIPVISLFWINYVDYSLTVSILRAELFDPPGTPGHPVAIRAFIDTFM</sequence>
<reference evidence="2" key="1">
    <citation type="submission" date="2017-01" db="EMBL/GenBank/DDBJ databases">
        <authorList>
            <person name="Wang Y."/>
            <person name="White M."/>
            <person name="Kvist S."/>
            <person name="Moncalvo J.-M."/>
        </authorList>
    </citation>
    <scope>NUCLEOTIDE SEQUENCE [LARGE SCALE GENOMIC DNA]</scope>
    <source>
        <strain evidence="2">ID-206-W2</strain>
    </source>
</reference>
<evidence type="ECO:0000313" key="1">
    <source>
        <dbReference type="EMBL" id="OMJ24327.1"/>
    </source>
</evidence>